<comment type="caution">
    <text evidence="11">The sequence shown here is derived from an EMBL/GenBank/DDBJ whole genome shotgun (WGS) entry which is preliminary data.</text>
</comment>
<keyword evidence="7" id="KW-0482">Metalloprotease</keyword>
<dbReference type="PROSITE" id="PS51885">
    <property type="entry name" value="NEPRILYSIN"/>
    <property type="match status" value="1"/>
</dbReference>
<feature type="domain" description="Peptidase M13 N-terminal" evidence="10">
    <location>
        <begin position="44"/>
        <end position="418"/>
    </location>
</feature>
<keyword evidence="12" id="KW-1185">Reference proteome</keyword>
<evidence type="ECO:0000313" key="12">
    <source>
        <dbReference type="Proteomes" id="UP001169764"/>
    </source>
</evidence>
<dbReference type="InterPro" id="IPR000718">
    <property type="entry name" value="Peptidase_M13"/>
</dbReference>
<dbReference type="PRINTS" id="PR00786">
    <property type="entry name" value="NEPRILYSIN"/>
</dbReference>
<dbReference type="PANTHER" id="PTHR11733">
    <property type="entry name" value="ZINC METALLOPROTEASE FAMILY M13 NEPRILYSIN-RELATED"/>
    <property type="match status" value="1"/>
</dbReference>
<evidence type="ECO:0000256" key="4">
    <source>
        <dbReference type="ARBA" id="ARBA00022723"/>
    </source>
</evidence>
<dbReference type="InterPro" id="IPR018497">
    <property type="entry name" value="Peptidase_M13_C"/>
</dbReference>
<gene>
    <name evidence="11" type="ORF">Q4F19_02270</name>
</gene>
<dbReference type="InterPro" id="IPR008753">
    <property type="entry name" value="Peptidase_M13_N"/>
</dbReference>
<dbReference type="Pfam" id="PF01431">
    <property type="entry name" value="Peptidase_M13"/>
    <property type="match status" value="1"/>
</dbReference>
<feature type="signal peptide" evidence="8">
    <location>
        <begin position="1"/>
        <end position="20"/>
    </location>
</feature>
<keyword evidence="3" id="KW-0645">Protease</keyword>
<dbReference type="EMBL" id="JAUOTP010000001">
    <property type="protein sequence ID" value="MDO6413198.1"/>
    <property type="molecule type" value="Genomic_DNA"/>
</dbReference>
<keyword evidence="8" id="KW-0732">Signal</keyword>
<organism evidence="11 12">
    <name type="scientific">Sphingomonas natans</name>
    <dbReference type="NCBI Taxonomy" id="3063330"/>
    <lineage>
        <taxon>Bacteria</taxon>
        <taxon>Pseudomonadati</taxon>
        <taxon>Pseudomonadota</taxon>
        <taxon>Alphaproteobacteria</taxon>
        <taxon>Sphingomonadales</taxon>
        <taxon>Sphingomonadaceae</taxon>
        <taxon>Sphingomonas</taxon>
    </lineage>
</organism>
<dbReference type="Gene3D" id="3.40.390.10">
    <property type="entry name" value="Collagenase (Catalytic Domain)"/>
    <property type="match status" value="1"/>
</dbReference>
<feature type="chain" id="PRO_5047021147" evidence="8">
    <location>
        <begin position="21"/>
        <end position="675"/>
    </location>
</feature>
<evidence type="ECO:0000256" key="8">
    <source>
        <dbReference type="SAM" id="SignalP"/>
    </source>
</evidence>
<keyword evidence="4" id="KW-0479">Metal-binding</keyword>
<sequence length="675" mass="74407">MRKGLKIAMLAGSAFASVAAAPVAKPELGTWGVDLTARDTNVKPGDDFARFANGAWLARTEIAPDRTRAGAFITLQDRSEADVRGLVEAIPTNPAATPAERKIADLYASWMDEGAIDAAGAKPLAPYLAEIDAVKDRAGLIRLFASPDYAAPGAAVGIRPDVDDPTHYAVSVRQGSLGLPGRDYYLEKGAKYETIRAAYRTYLTQIATLAGLPDPAGRANRMIALETRIAADQWAPAQRRDVTKTTNRMTVAELTALAPQFDWPVWLRAQGLGSPKRLIVGEKSAIAAAGQRLDDVPLAQWKDYLALRFVSDHAQYLAKPFDEAKFAFFGKALADQPRQRDRWKRGVALVNAALGEEVGRLYVARTFPPESERQMGELIGDLRAAYGELIANASWMDAPTRKEALTKLASFDPRIGHPATYIDYSALRIERGDLLGNAVRSDRFDWALQLARFPKPVDRALWNMTPQTVNAYYSPPMNQITFPAAILRPPFFDPAADPAVNYGAIAAVIGHEMGHGFDDQGRQYDATGKLRDWWTKESAASYTGRADRLAAQYDGYEPLPGLHVNGRLTLGENLGDLGGIQAGYTAYQRYLARHGRAATVDGLTGDQRFFLSYAQIWRAKSRDGFLRQQILTDPHSPESIRINGIVRNFDPWYRAFDVKPGDRLYLPTAERVRVW</sequence>
<dbReference type="InterPro" id="IPR024079">
    <property type="entry name" value="MetalloPept_cat_dom_sf"/>
</dbReference>
<evidence type="ECO:0000259" key="10">
    <source>
        <dbReference type="Pfam" id="PF05649"/>
    </source>
</evidence>
<comment type="cofactor">
    <cofactor evidence="1">
        <name>Zn(2+)</name>
        <dbReference type="ChEBI" id="CHEBI:29105"/>
    </cofactor>
</comment>
<dbReference type="CDD" id="cd08662">
    <property type="entry name" value="M13"/>
    <property type="match status" value="1"/>
</dbReference>
<dbReference type="Gene3D" id="1.10.1380.10">
    <property type="entry name" value="Neutral endopeptidase , domain2"/>
    <property type="match status" value="1"/>
</dbReference>
<evidence type="ECO:0000256" key="6">
    <source>
        <dbReference type="ARBA" id="ARBA00022833"/>
    </source>
</evidence>
<evidence type="ECO:0000256" key="7">
    <source>
        <dbReference type="ARBA" id="ARBA00023049"/>
    </source>
</evidence>
<comment type="similarity">
    <text evidence="2">Belongs to the peptidase M13 family.</text>
</comment>
<evidence type="ECO:0000256" key="3">
    <source>
        <dbReference type="ARBA" id="ARBA00022670"/>
    </source>
</evidence>
<evidence type="ECO:0000256" key="1">
    <source>
        <dbReference type="ARBA" id="ARBA00001947"/>
    </source>
</evidence>
<keyword evidence="6" id="KW-0862">Zinc</keyword>
<dbReference type="InterPro" id="IPR042089">
    <property type="entry name" value="Peptidase_M13_dom_2"/>
</dbReference>
<protein>
    <submittedName>
        <fullName evidence="11">M13 family metallopeptidase</fullName>
        <ecNumber evidence="11">3.4.24.-</ecNumber>
    </submittedName>
</protein>
<dbReference type="SUPFAM" id="SSF55486">
    <property type="entry name" value="Metalloproteases ('zincins'), catalytic domain"/>
    <property type="match status" value="1"/>
</dbReference>
<dbReference type="RefSeq" id="WP_303539511.1">
    <property type="nucleotide sequence ID" value="NZ_JAUOTP010000001.1"/>
</dbReference>
<name>A0ABT8Y4F0_9SPHN</name>
<dbReference type="PANTHER" id="PTHR11733:SF167">
    <property type="entry name" value="FI17812P1-RELATED"/>
    <property type="match status" value="1"/>
</dbReference>
<evidence type="ECO:0000313" key="11">
    <source>
        <dbReference type="EMBL" id="MDO6413198.1"/>
    </source>
</evidence>
<keyword evidence="5 11" id="KW-0378">Hydrolase</keyword>
<accession>A0ABT8Y4F0</accession>
<evidence type="ECO:0000256" key="2">
    <source>
        <dbReference type="ARBA" id="ARBA00007357"/>
    </source>
</evidence>
<proteinExistence type="inferred from homology"/>
<reference evidence="11" key="1">
    <citation type="submission" date="2023-07" db="EMBL/GenBank/DDBJ databases">
        <authorList>
            <person name="Kim M."/>
        </authorList>
    </citation>
    <scope>NUCLEOTIDE SEQUENCE</scope>
    <source>
        <strain evidence="11">BIUV-7</strain>
    </source>
</reference>
<feature type="domain" description="Peptidase M13 C-terminal" evidence="9">
    <location>
        <begin position="470"/>
        <end position="671"/>
    </location>
</feature>
<dbReference type="Pfam" id="PF05649">
    <property type="entry name" value="Peptidase_M13_N"/>
    <property type="match status" value="1"/>
</dbReference>
<evidence type="ECO:0000256" key="5">
    <source>
        <dbReference type="ARBA" id="ARBA00022801"/>
    </source>
</evidence>
<dbReference type="EC" id="3.4.24.-" evidence="11"/>
<dbReference type="Proteomes" id="UP001169764">
    <property type="component" value="Unassembled WGS sequence"/>
</dbReference>
<dbReference type="GO" id="GO:0016787">
    <property type="term" value="F:hydrolase activity"/>
    <property type="evidence" value="ECO:0007669"/>
    <property type="project" value="UniProtKB-KW"/>
</dbReference>
<evidence type="ECO:0000259" key="9">
    <source>
        <dbReference type="Pfam" id="PF01431"/>
    </source>
</evidence>